<evidence type="ECO:0000256" key="1">
    <source>
        <dbReference type="SAM" id="MobiDB-lite"/>
    </source>
</evidence>
<feature type="region of interest" description="Disordered" evidence="1">
    <location>
        <begin position="183"/>
        <end position="202"/>
    </location>
</feature>
<reference evidence="3 4" key="1">
    <citation type="submission" date="2023-09" db="EMBL/GenBank/DDBJ databases">
        <title>Pangenome analysis of Batrachochytrium dendrobatidis and related Chytrids.</title>
        <authorList>
            <person name="Yacoub M.N."/>
            <person name="Stajich J.E."/>
            <person name="James T.Y."/>
        </authorList>
    </citation>
    <scope>NUCLEOTIDE SEQUENCE [LARGE SCALE GENOMIC DNA]</scope>
    <source>
        <strain evidence="3 4">JEL0888</strain>
    </source>
</reference>
<accession>A0ABR4NC56</accession>
<dbReference type="EMBL" id="JADGIZ020000012">
    <property type="protein sequence ID" value="KAL2917107.1"/>
    <property type="molecule type" value="Genomic_DNA"/>
</dbReference>
<comment type="caution">
    <text evidence="3">The sequence shown here is derived from an EMBL/GenBank/DDBJ whole genome shotgun (WGS) entry which is preliminary data.</text>
</comment>
<organism evidence="3 4">
    <name type="scientific">Polyrhizophydium stewartii</name>
    <dbReference type="NCBI Taxonomy" id="2732419"/>
    <lineage>
        <taxon>Eukaryota</taxon>
        <taxon>Fungi</taxon>
        <taxon>Fungi incertae sedis</taxon>
        <taxon>Chytridiomycota</taxon>
        <taxon>Chytridiomycota incertae sedis</taxon>
        <taxon>Chytridiomycetes</taxon>
        <taxon>Rhizophydiales</taxon>
        <taxon>Rhizophydiales incertae sedis</taxon>
        <taxon>Polyrhizophydium</taxon>
    </lineage>
</organism>
<keyword evidence="4" id="KW-1185">Reference proteome</keyword>
<feature type="transmembrane region" description="Helical" evidence="2">
    <location>
        <begin position="49"/>
        <end position="66"/>
    </location>
</feature>
<evidence type="ECO:0000313" key="3">
    <source>
        <dbReference type="EMBL" id="KAL2917107.1"/>
    </source>
</evidence>
<feature type="transmembrane region" description="Helical" evidence="2">
    <location>
        <begin position="20"/>
        <end position="37"/>
    </location>
</feature>
<keyword evidence="2" id="KW-0472">Membrane</keyword>
<dbReference type="Proteomes" id="UP001527925">
    <property type="component" value="Unassembled WGS sequence"/>
</dbReference>
<evidence type="ECO:0000256" key="2">
    <source>
        <dbReference type="SAM" id="Phobius"/>
    </source>
</evidence>
<name>A0ABR4NC56_9FUNG</name>
<evidence type="ECO:0000313" key="4">
    <source>
        <dbReference type="Proteomes" id="UP001527925"/>
    </source>
</evidence>
<keyword evidence="2" id="KW-1133">Transmembrane helix</keyword>
<keyword evidence="2" id="KW-0812">Transmembrane</keyword>
<protein>
    <submittedName>
        <fullName evidence="3">Uncharacterized protein</fullName>
    </submittedName>
</protein>
<gene>
    <name evidence="3" type="ORF">HK105_203171</name>
</gene>
<proteinExistence type="predicted"/>
<feature type="compositionally biased region" description="Polar residues" evidence="1">
    <location>
        <begin position="183"/>
        <end position="192"/>
    </location>
</feature>
<sequence>MPRSDPQEASALRASRLNLGRMSVIMLYMLSLLASYIPGGIVHLSKGVFTWRLLVGVVLVFVFARFSRSHGLLNNLGVGLFVIFQIATINLNLNNAFGRLCDKGLDPSCDDDIASGHLVPRRVASAALDVSLCGSAPSRCVSSDACAMPFARPPALSSGKSVLTVMLVLFEIGRQTALRSASKGTRLATNDMQPDAQMDAHA</sequence>
<feature type="transmembrane region" description="Helical" evidence="2">
    <location>
        <begin position="72"/>
        <end position="93"/>
    </location>
</feature>